<dbReference type="PROSITE" id="PS51762">
    <property type="entry name" value="GH16_2"/>
    <property type="match status" value="1"/>
</dbReference>
<dbReference type="InterPro" id="IPR050546">
    <property type="entry name" value="Glycosyl_Hydrlase_16"/>
</dbReference>
<dbReference type="GO" id="GO:0004553">
    <property type="term" value="F:hydrolase activity, hydrolyzing O-glycosyl compounds"/>
    <property type="evidence" value="ECO:0007669"/>
    <property type="project" value="InterPro"/>
</dbReference>
<dbReference type="AlphaFoldDB" id="A0A948TM31"/>
<evidence type="ECO:0000313" key="4">
    <source>
        <dbReference type="Proteomes" id="UP000784286"/>
    </source>
</evidence>
<dbReference type="Gene3D" id="2.60.120.200">
    <property type="match status" value="1"/>
</dbReference>
<accession>A0A948TM31</accession>
<feature type="domain" description="GH16" evidence="2">
    <location>
        <begin position="339"/>
        <end position="624"/>
    </location>
</feature>
<dbReference type="Proteomes" id="UP000784286">
    <property type="component" value="Unassembled WGS sequence"/>
</dbReference>
<dbReference type="EMBL" id="JAHLFJ010000047">
    <property type="protein sequence ID" value="MBU3855906.1"/>
    <property type="molecule type" value="Genomic_DNA"/>
</dbReference>
<dbReference type="InterPro" id="IPR032170">
    <property type="entry name" value="DUF5006"/>
</dbReference>
<evidence type="ECO:0000259" key="2">
    <source>
        <dbReference type="PROSITE" id="PS51762"/>
    </source>
</evidence>
<gene>
    <name evidence="3" type="ORF">H9928_05005</name>
</gene>
<evidence type="ECO:0000256" key="1">
    <source>
        <dbReference type="ARBA" id="ARBA00006865"/>
    </source>
</evidence>
<protein>
    <submittedName>
        <fullName evidence="3">DUF5006 domain-containing protein</fullName>
    </submittedName>
</protein>
<reference evidence="3" key="2">
    <citation type="submission" date="2021-04" db="EMBL/GenBank/DDBJ databases">
        <authorList>
            <person name="Gilroy R."/>
        </authorList>
    </citation>
    <scope>NUCLEOTIDE SEQUENCE</scope>
    <source>
        <strain evidence="3">8470</strain>
    </source>
</reference>
<comment type="similarity">
    <text evidence="1">Belongs to the glycosyl hydrolase 16 family.</text>
</comment>
<dbReference type="SUPFAM" id="SSF49899">
    <property type="entry name" value="Concanavalin A-like lectins/glucanases"/>
    <property type="match status" value="1"/>
</dbReference>
<reference evidence="3" key="1">
    <citation type="journal article" date="2021" name="PeerJ">
        <title>Extensive microbial diversity within the chicken gut microbiome revealed by metagenomics and culture.</title>
        <authorList>
            <person name="Gilroy R."/>
            <person name="Ravi A."/>
            <person name="Getino M."/>
            <person name="Pursley I."/>
            <person name="Horton D.L."/>
            <person name="Alikhan N.F."/>
            <person name="Baker D."/>
            <person name="Gharbi K."/>
            <person name="Hall N."/>
            <person name="Watson M."/>
            <person name="Adriaenssens E.M."/>
            <person name="Foster-Nyarko E."/>
            <person name="Jarju S."/>
            <person name="Secka A."/>
            <person name="Antonio M."/>
            <person name="Oren A."/>
            <person name="Chaudhuri R.R."/>
            <person name="La Ragione R."/>
            <person name="Hildebrand F."/>
            <person name="Pallen M.J."/>
        </authorList>
    </citation>
    <scope>NUCLEOTIDE SEQUENCE</scope>
    <source>
        <strain evidence="3">8470</strain>
    </source>
</reference>
<evidence type="ECO:0000313" key="3">
    <source>
        <dbReference type="EMBL" id="MBU3855906.1"/>
    </source>
</evidence>
<name>A0A948TM31_9BACT</name>
<comment type="caution">
    <text evidence="3">The sequence shown here is derived from an EMBL/GenBank/DDBJ whole genome shotgun (WGS) entry which is preliminary data.</text>
</comment>
<dbReference type="GO" id="GO:0005975">
    <property type="term" value="P:carbohydrate metabolic process"/>
    <property type="evidence" value="ECO:0007669"/>
    <property type="project" value="InterPro"/>
</dbReference>
<dbReference type="PANTHER" id="PTHR10963:SF55">
    <property type="entry name" value="GLYCOSIDE HYDROLASE FAMILY 16 PROTEIN"/>
    <property type="match status" value="1"/>
</dbReference>
<dbReference type="InterPro" id="IPR000757">
    <property type="entry name" value="Beta-glucanase-like"/>
</dbReference>
<dbReference type="PANTHER" id="PTHR10963">
    <property type="entry name" value="GLYCOSYL HYDROLASE-RELATED"/>
    <property type="match status" value="1"/>
</dbReference>
<dbReference type="Pfam" id="PF16397">
    <property type="entry name" value="DUF5006"/>
    <property type="match status" value="1"/>
</dbReference>
<dbReference type="PROSITE" id="PS51257">
    <property type="entry name" value="PROKAR_LIPOPROTEIN"/>
    <property type="match status" value="1"/>
</dbReference>
<organism evidence="3 4">
    <name type="scientific">Candidatus Phocaeicola excrementipullorum</name>
    <dbReference type="NCBI Taxonomy" id="2838731"/>
    <lineage>
        <taxon>Bacteria</taxon>
        <taxon>Pseudomonadati</taxon>
        <taxon>Bacteroidota</taxon>
        <taxon>Bacteroidia</taxon>
        <taxon>Bacteroidales</taxon>
        <taxon>Bacteroidaceae</taxon>
        <taxon>Phocaeicola</taxon>
    </lineage>
</organism>
<sequence>MKHSFINYMCGAFSLLLSAGLAGCEDTYKVAPLAEVVDLTMTVDNNNLAMGETMYITFDVTDKESQTANEEFDIKLNVTANGLEDATTLFENFPSAIVFGKGESSKTISIPVKKEGISGSYAVNLNAFARGYTIGNASQSVQVADYHYTTISLKNNADNEVRENQTFTLVASVNVPVKEDVTVKVTPGTGLKDKVDEMPSQLVILAGSSTAESDPITMESDPKTTEDETFDINFETNSQTYPLSAGRLKITKIDIHKGMGTQIMDERWLYEDADEMYVSEARQKDIEAWGPSQSYRLMHEGDPHPNAGKVLPEGKWKFYRAYEFHNVAFCKKPTKTNDGSWTNEDYPQGFADQNTQAVETGGAVDNARYTWITSEGYLRMITLKEQTKSKRNQQTFNFGTSALYANKFNSNNTNNHNYAPQNIRIYPGMRIEVRARIRGAKARMLPGIWLQGNQAQGGDNPWVVWPAYGEIDVMENNTLANANTVEQTFHVGTIVDNKHYNPTIDAKRVGFSGTVDQFNIYWTEWLDNETVTMGINGIETIRITKAEVEKNGYQWPFTDQINDEGLHLLLTMMFLGKVAPNDSESAAYAGITYQDARTSQYSGADSPIPRMEIDWVRFYTDNTYNTHGKQFNPIILY</sequence>
<dbReference type="InterPro" id="IPR013320">
    <property type="entry name" value="ConA-like_dom_sf"/>
</dbReference>
<proteinExistence type="inferred from homology"/>